<dbReference type="Proteomes" id="UP001497480">
    <property type="component" value="Unassembled WGS sequence"/>
</dbReference>
<proteinExistence type="predicted"/>
<name>A0AAV1XI98_LUPLU</name>
<evidence type="ECO:0000259" key="2">
    <source>
        <dbReference type="Pfam" id="PF00561"/>
    </source>
</evidence>
<evidence type="ECO:0000313" key="4">
    <source>
        <dbReference type="Proteomes" id="UP001497480"/>
    </source>
</evidence>
<reference evidence="3 4" key="1">
    <citation type="submission" date="2024-03" db="EMBL/GenBank/DDBJ databases">
        <authorList>
            <person name="Martinez-Hernandez J."/>
        </authorList>
    </citation>
    <scope>NUCLEOTIDE SEQUENCE [LARGE SCALE GENOMIC DNA]</scope>
</reference>
<keyword evidence="4" id="KW-1185">Reference proteome</keyword>
<dbReference type="EMBL" id="CAXHTB010000015">
    <property type="protein sequence ID" value="CAL0321068.1"/>
    <property type="molecule type" value="Genomic_DNA"/>
</dbReference>
<organism evidence="3 4">
    <name type="scientific">Lupinus luteus</name>
    <name type="common">European yellow lupine</name>
    <dbReference type="NCBI Taxonomy" id="3873"/>
    <lineage>
        <taxon>Eukaryota</taxon>
        <taxon>Viridiplantae</taxon>
        <taxon>Streptophyta</taxon>
        <taxon>Embryophyta</taxon>
        <taxon>Tracheophyta</taxon>
        <taxon>Spermatophyta</taxon>
        <taxon>Magnoliopsida</taxon>
        <taxon>eudicotyledons</taxon>
        <taxon>Gunneridae</taxon>
        <taxon>Pentapetalae</taxon>
        <taxon>rosids</taxon>
        <taxon>fabids</taxon>
        <taxon>Fabales</taxon>
        <taxon>Fabaceae</taxon>
        <taxon>Papilionoideae</taxon>
        <taxon>50 kb inversion clade</taxon>
        <taxon>genistoids sensu lato</taxon>
        <taxon>core genistoids</taxon>
        <taxon>Genisteae</taxon>
        <taxon>Lupinus</taxon>
    </lineage>
</organism>
<dbReference type="Gene3D" id="3.40.50.1820">
    <property type="entry name" value="alpha/beta hydrolase"/>
    <property type="match status" value="1"/>
</dbReference>
<dbReference type="AlphaFoldDB" id="A0AAV1XI98"/>
<sequence length="489" mass="55303">MDVMKRTRSVLNLSGRVLNDAVSFIVFCALDLVDYMLCFLFKAIDMLIEAEWKPCYCSSSAKEAITSSGKILVSEQGGESKIVSLSSTKLMLEDISDTLYSRPSLVSELSSFTLNEIKKLKLEDPILQQQTTKRGTSRCSSSSFTVNTTIVEMLQGKIGRQEKHSIPRWSDCDCELCTSWMSSPSTSTKPTLFVKTQGPTIGKAKEDVVFIHGFISSSLFWTETLFPNFSSKARSSYRLFAVDLLGFGRSPKPNDSLYTLSEHLEMIERSVLEAHNVKCFHIVAHSLGCILALALAVKHPHSVKSLTFLAPPFYLVPKGEAQATQYVMRKIAPRRVWPIIALGASLVCWYEHITRVVCFLICKNHRLWIFLTKFFTRNRVRTFLLEGFFCHTHNAAWHTLHNIICGTAGKIGTYLDVIKGNLNVKVTIFHGKNDEVIPIECSYEVQRRIPRADVRVIDKKDHITIVVGRQKAFARELEEIWSTTQTTRK</sequence>
<dbReference type="InterPro" id="IPR000073">
    <property type="entry name" value="AB_hydrolase_1"/>
</dbReference>
<feature type="transmembrane region" description="Helical" evidence="1">
    <location>
        <begin position="21"/>
        <end position="44"/>
    </location>
</feature>
<dbReference type="InterPro" id="IPR029058">
    <property type="entry name" value="AB_hydrolase_fold"/>
</dbReference>
<dbReference type="PANTHER" id="PTHR43689:SF9">
    <property type="entry name" value="LYSOPHOSPHOLIPASE BODYGUARD 3-RELATED"/>
    <property type="match status" value="1"/>
</dbReference>
<evidence type="ECO:0000256" key="1">
    <source>
        <dbReference type="SAM" id="Phobius"/>
    </source>
</evidence>
<protein>
    <recommendedName>
        <fullName evidence="2">AB hydrolase-1 domain-containing protein</fullName>
    </recommendedName>
</protein>
<keyword evidence="1" id="KW-0812">Transmembrane</keyword>
<dbReference type="Pfam" id="PF00561">
    <property type="entry name" value="Abhydrolase_1"/>
    <property type="match status" value="1"/>
</dbReference>
<feature type="domain" description="AB hydrolase-1" evidence="2">
    <location>
        <begin position="208"/>
        <end position="315"/>
    </location>
</feature>
<keyword evidence="1" id="KW-0472">Membrane</keyword>
<comment type="caution">
    <text evidence="3">The sequence shown here is derived from an EMBL/GenBank/DDBJ whole genome shotgun (WGS) entry which is preliminary data.</text>
</comment>
<dbReference type="PANTHER" id="PTHR43689">
    <property type="entry name" value="HYDROLASE"/>
    <property type="match status" value="1"/>
</dbReference>
<keyword evidence="1" id="KW-1133">Transmembrane helix</keyword>
<dbReference type="PRINTS" id="PR00111">
    <property type="entry name" value="ABHYDROLASE"/>
</dbReference>
<gene>
    <name evidence="3" type="ORF">LLUT_LOCUS22128</name>
</gene>
<evidence type="ECO:0000313" key="3">
    <source>
        <dbReference type="EMBL" id="CAL0321068.1"/>
    </source>
</evidence>
<accession>A0AAV1XI98</accession>
<dbReference type="SUPFAM" id="SSF53474">
    <property type="entry name" value="alpha/beta-Hydrolases"/>
    <property type="match status" value="1"/>
</dbReference>